<name>A0ABT7XFQ5_9ACTN</name>
<accession>A0ABT7XFQ5</accession>
<evidence type="ECO:0000259" key="2">
    <source>
        <dbReference type="Pfam" id="PF14297"/>
    </source>
</evidence>
<dbReference type="EMBL" id="JAUEIQ010000007">
    <property type="protein sequence ID" value="MDN0064235.1"/>
    <property type="molecule type" value="Genomic_DNA"/>
</dbReference>
<feature type="domain" description="Lin1244/Lin1753-like N-terminal" evidence="2">
    <location>
        <begin position="20"/>
        <end position="107"/>
    </location>
</feature>
<dbReference type="RefSeq" id="WP_289820896.1">
    <property type="nucleotide sequence ID" value="NZ_JAUEIM010000020.1"/>
</dbReference>
<feature type="region of interest" description="Disordered" evidence="1">
    <location>
        <begin position="130"/>
        <end position="150"/>
    </location>
</feature>
<reference evidence="3" key="2">
    <citation type="submission" date="2024-05" db="EMBL/GenBank/DDBJ databases">
        <title>Identification and characterization of horizontal gene transfer across gut microbiota members of farm animals based on homology search.</title>
        <authorList>
            <person name="Schwarzerova J."/>
            <person name="Nykrynova M."/>
            <person name="Jureckova K."/>
            <person name="Cejkova D."/>
            <person name="Rychlik I."/>
        </authorList>
    </citation>
    <scope>NUCLEOTIDE SEQUENCE</scope>
    <source>
        <strain evidence="3">176_SSukc20</strain>
    </source>
</reference>
<evidence type="ECO:0000256" key="1">
    <source>
        <dbReference type="SAM" id="MobiDB-lite"/>
    </source>
</evidence>
<evidence type="ECO:0000313" key="4">
    <source>
        <dbReference type="Proteomes" id="UP001168435"/>
    </source>
</evidence>
<protein>
    <submittedName>
        <fullName evidence="3">DUF4373 domain-containing protein</fullName>
    </submittedName>
</protein>
<comment type="caution">
    <text evidence="3">The sequence shown here is derived from an EMBL/GenBank/DDBJ whole genome shotgun (WGS) entry which is preliminary data.</text>
</comment>
<keyword evidence="4" id="KW-1185">Reference proteome</keyword>
<dbReference type="Pfam" id="PF14297">
    <property type="entry name" value="Lin1244_N"/>
    <property type="match status" value="1"/>
</dbReference>
<organism evidence="3 4">
    <name type="scientific">Collinsella ihumii</name>
    <dbReference type="NCBI Taxonomy" id="1720204"/>
    <lineage>
        <taxon>Bacteria</taxon>
        <taxon>Bacillati</taxon>
        <taxon>Actinomycetota</taxon>
        <taxon>Coriobacteriia</taxon>
        <taxon>Coriobacteriales</taxon>
        <taxon>Coriobacteriaceae</taxon>
        <taxon>Collinsella</taxon>
    </lineage>
</organism>
<dbReference type="InterPro" id="IPR025400">
    <property type="entry name" value="Lin1244/Lin1753-like_N"/>
</dbReference>
<evidence type="ECO:0000313" key="3">
    <source>
        <dbReference type="EMBL" id="MDN0064235.1"/>
    </source>
</evidence>
<gene>
    <name evidence="3" type="ORF">QVN30_07930</name>
</gene>
<proteinExistence type="predicted"/>
<sequence length="150" mass="16822">MPSGDPRTDMEARSLEPMAFFPHDSNAAGDIRCRKLMRRFGVEGYGRWWLLCELLAATSGHALPMAEEDDVYVVAEALRFQSASFGDMQAVEDCRAFVEALVEIGLLRVNGEGEVYSQRMMRNGEYFGRQRANGAKGGRPRKRKEVETGL</sequence>
<reference evidence="3" key="1">
    <citation type="submission" date="2023-06" db="EMBL/GenBank/DDBJ databases">
        <authorList>
            <person name="Zeman M."/>
            <person name="Kubasova T."/>
            <person name="Jahodarova E."/>
            <person name="Nykrynova M."/>
            <person name="Rychlik I."/>
        </authorList>
    </citation>
    <scope>NUCLEOTIDE SEQUENCE</scope>
    <source>
        <strain evidence="3">176_SSukc20</strain>
    </source>
</reference>
<dbReference type="Proteomes" id="UP001168435">
    <property type="component" value="Unassembled WGS sequence"/>
</dbReference>